<keyword evidence="4" id="KW-0804">Transcription</keyword>
<comment type="subcellular location">
    <subcellularLocation>
        <location evidence="1">Virion</location>
    </subcellularLocation>
</comment>
<dbReference type="SUPFAM" id="SSF55257">
    <property type="entry name" value="RBP11-like subunits of RNA polymerase"/>
    <property type="match status" value="2"/>
</dbReference>
<feature type="domain" description="DNA-directed RNA polymerase RBP11-like dimerisation" evidence="5">
    <location>
        <begin position="278"/>
        <end position="349"/>
    </location>
</feature>
<dbReference type="InterPro" id="IPR009025">
    <property type="entry name" value="RBP11-like_dimer"/>
</dbReference>
<name>A0A6C0C9K1_9ZZZZ</name>
<keyword evidence="2" id="KW-0240">DNA-directed RNA polymerase</keyword>
<accession>A0A6C0C9K1</accession>
<dbReference type="GO" id="GO:0006351">
    <property type="term" value="P:DNA-templated transcription"/>
    <property type="evidence" value="ECO:0007669"/>
    <property type="project" value="InterPro"/>
</dbReference>
<dbReference type="EMBL" id="MN739364">
    <property type="protein sequence ID" value="QHT01111.1"/>
    <property type="molecule type" value="Genomic_DNA"/>
</dbReference>
<dbReference type="Gene3D" id="3.30.1360.10">
    <property type="entry name" value="RNA polymerase, RBP11-like subunit"/>
    <property type="match status" value="2"/>
</dbReference>
<evidence type="ECO:0000256" key="3">
    <source>
        <dbReference type="ARBA" id="ARBA00022844"/>
    </source>
</evidence>
<evidence type="ECO:0000313" key="6">
    <source>
        <dbReference type="EMBL" id="QHT01111.1"/>
    </source>
</evidence>
<dbReference type="GO" id="GO:0046983">
    <property type="term" value="F:protein dimerization activity"/>
    <property type="evidence" value="ECO:0007669"/>
    <property type="project" value="InterPro"/>
</dbReference>
<evidence type="ECO:0000256" key="2">
    <source>
        <dbReference type="ARBA" id="ARBA00022478"/>
    </source>
</evidence>
<evidence type="ECO:0000256" key="4">
    <source>
        <dbReference type="ARBA" id="ARBA00023163"/>
    </source>
</evidence>
<evidence type="ECO:0000259" key="5">
    <source>
        <dbReference type="Pfam" id="PF13656"/>
    </source>
</evidence>
<dbReference type="GO" id="GO:0000428">
    <property type="term" value="C:DNA-directed RNA polymerase complex"/>
    <property type="evidence" value="ECO:0007669"/>
    <property type="project" value="UniProtKB-KW"/>
</dbReference>
<dbReference type="AlphaFoldDB" id="A0A6C0C9K1"/>
<dbReference type="InterPro" id="IPR036643">
    <property type="entry name" value="RNApol_insert_sf"/>
</dbReference>
<dbReference type="Gene3D" id="2.170.120.12">
    <property type="entry name" value="DNA-directed RNA polymerase, insert domain"/>
    <property type="match status" value="1"/>
</dbReference>
<evidence type="ECO:0000256" key="1">
    <source>
        <dbReference type="ARBA" id="ARBA00004328"/>
    </source>
</evidence>
<sequence>MNINNITYIIANIIMKKFEGMVFDSDVKNDHINFDDKIDINIKHVREKTDTDETFRIIMKGMSVDCSVVNTLRRTILMHVLVYAFERKNVFIENEKCIYMYNNDLIYNQIETLPIFDIPNNFDLEDVEELKNGTDKNKKLVNIEIFLNVKNVLDTPRYITTHDIVMKVNDKVSTGYQKHPSLSIIVLKPQEEIHLRAIANLNDSTVHAAYEATTFAYHHEISSMEYMLIYDTLGQLDKDVIFTKACSILIKKLGALQTYVEELEKTNPPDPTSKIGEYELFGENDTLGNLLATILQKCDYTEIAGYVTPHLFVDHVIIKFKLGKKVTFTPTQVFITAILHAKKIFEHILKISKKS</sequence>
<dbReference type="InterPro" id="IPR036603">
    <property type="entry name" value="RBP11-like"/>
</dbReference>
<reference evidence="6" key="1">
    <citation type="journal article" date="2020" name="Nature">
        <title>Giant virus diversity and host interactions through global metagenomics.</title>
        <authorList>
            <person name="Schulz F."/>
            <person name="Roux S."/>
            <person name="Paez-Espino D."/>
            <person name="Jungbluth S."/>
            <person name="Walsh D.A."/>
            <person name="Denef V.J."/>
            <person name="McMahon K.D."/>
            <person name="Konstantinidis K.T."/>
            <person name="Eloe-Fadrosh E.A."/>
            <person name="Kyrpides N.C."/>
            <person name="Woyke T."/>
        </authorList>
    </citation>
    <scope>NUCLEOTIDE SEQUENCE</scope>
    <source>
        <strain evidence="6">GVMAG-M-3300020192-26</strain>
    </source>
</reference>
<organism evidence="6">
    <name type="scientific">viral metagenome</name>
    <dbReference type="NCBI Taxonomy" id="1070528"/>
    <lineage>
        <taxon>unclassified sequences</taxon>
        <taxon>metagenomes</taxon>
        <taxon>organismal metagenomes</taxon>
    </lineage>
</organism>
<proteinExistence type="predicted"/>
<protein>
    <recommendedName>
        <fullName evidence="5">DNA-directed RNA polymerase RBP11-like dimerisation domain-containing protein</fullName>
    </recommendedName>
</protein>
<dbReference type="GO" id="GO:0044423">
    <property type="term" value="C:virion component"/>
    <property type="evidence" value="ECO:0007669"/>
    <property type="project" value="UniProtKB-KW"/>
</dbReference>
<dbReference type="Pfam" id="PF13656">
    <property type="entry name" value="RNA_pol_L_2"/>
    <property type="match status" value="1"/>
</dbReference>
<keyword evidence="3" id="KW-0946">Virion</keyword>